<dbReference type="Proteomes" id="UP000054565">
    <property type="component" value="Unassembled WGS sequence"/>
</dbReference>
<dbReference type="Gene3D" id="1.10.1510.10">
    <property type="entry name" value="Uncharacterised protein YqeY/AIM41 PF09424, N-terminal domain"/>
    <property type="match status" value="1"/>
</dbReference>
<comment type="similarity">
    <text evidence="1">Belongs to the AIM41 family.</text>
</comment>
<dbReference type="InterPro" id="IPR019004">
    <property type="entry name" value="YqeY/Aim41"/>
</dbReference>
<keyword evidence="1" id="KW-0496">Mitochondrion</keyword>
<organism evidence="2 3">
    <name type="scientific">Coccidioides immitis RMSCC 2394</name>
    <dbReference type="NCBI Taxonomy" id="404692"/>
    <lineage>
        <taxon>Eukaryota</taxon>
        <taxon>Fungi</taxon>
        <taxon>Dikarya</taxon>
        <taxon>Ascomycota</taxon>
        <taxon>Pezizomycotina</taxon>
        <taxon>Eurotiomycetes</taxon>
        <taxon>Eurotiomycetidae</taxon>
        <taxon>Onygenales</taxon>
        <taxon>Onygenaceae</taxon>
        <taxon>Coccidioides</taxon>
    </lineage>
</organism>
<dbReference type="EMBL" id="DS028096">
    <property type="protein sequence ID" value="KMP06566.1"/>
    <property type="molecule type" value="Genomic_DNA"/>
</dbReference>
<dbReference type="GO" id="GO:0016884">
    <property type="term" value="F:carbon-nitrogen ligase activity, with glutamine as amido-N-donor"/>
    <property type="evidence" value="ECO:0007669"/>
    <property type="project" value="UniProtKB-UniRule"/>
</dbReference>
<gene>
    <name evidence="1" type="primary">AIM41</name>
    <name evidence="2" type="ORF">CIRG_06247</name>
</gene>
<evidence type="ECO:0000313" key="3">
    <source>
        <dbReference type="Proteomes" id="UP000054565"/>
    </source>
</evidence>
<dbReference type="GO" id="GO:0005739">
    <property type="term" value="C:mitochondrion"/>
    <property type="evidence" value="ECO:0007669"/>
    <property type="project" value="UniProtKB-SubCell"/>
</dbReference>
<protein>
    <recommendedName>
        <fullName evidence="1">Altered inheritance of mitochondria protein 41</fullName>
    </recommendedName>
</protein>
<dbReference type="PANTHER" id="PTHR28055:SF1">
    <property type="entry name" value="ALTERED INHERITANCE OF MITOCHONDRIA PROTEIN 41, MITOCHONDRIAL"/>
    <property type="match status" value="1"/>
</dbReference>
<dbReference type="PANTHER" id="PTHR28055">
    <property type="entry name" value="ALTERED INHERITANCE OF MITOCHONDRIA PROTEIN 41, MITOCHONDRIAL"/>
    <property type="match status" value="1"/>
</dbReference>
<reference evidence="3" key="1">
    <citation type="journal article" date="2010" name="Genome Res.">
        <title>Population genomic sequencing of Coccidioides fungi reveals recent hybridization and transposon control.</title>
        <authorList>
            <person name="Neafsey D.E."/>
            <person name="Barker B.M."/>
            <person name="Sharpton T.J."/>
            <person name="Stajich J.E."/>
            <person name="Park D.J."/>
            <person name="Whiston E."/>
            <person name="Hung C.-Y."/>
            <person name="McMahan C."/>
            <person name="White J."/>
            <person name="Sykes S."/>
            <person name="Heiman D."/>
            <person name="Young S."/>
            <person name="Zeng Q."/>
            <person name="Abouelleil A."/>
            <person name="Aftuck L."/>
            <person name="Bessette D."/>
            <person name="Brown A."/>
            <person name="FitzGerald M."/>
            <person name="Lui A."/>
            <person name="Macdonald J.P."/>
            <person name="Priest M."/>
            <person name="Orbach M.J."/>
            <person name="Galgiani J.N."/>
            <person name="Kirkland T.N."/>
            <person name="Cole G.T."/>
            <person name="Birren B.W."/>
            <person name="Henn M.R."/>
            <person name="Taylor J.W."/>
            <person name="Rounsley S.D."/>
        </authorList>
    </citation>
    <scope>NUCLEOTIDE SEQUENCE [LARGE SCALE GENOMIC DNA]</scope>
    <source>
        <strain evidence="3">RMSCC 2394</strain>
    </source>
</reference>
<name>A0A0J6YCZ1_COCIT</name>
<dbReference type="Pfam" id="PF09424">
    <property type="entry name" value="YqeY"/>
    <property type="match status" value="1"/>
</dbReference>
<dbReference type="SUPFAM" id="SSF89095">
    <property type="entry name" value="GatB/YqeY motif"/>
    <property type="match status" value="1"/>
</dbReference>
<proteinExistence type="inferred from homology"/>
<evidence type="ECO:0000256" key="1">
    <source>
        <dbReference type="RuleBase" id="RU365099"/>
    </source>
</evidence>
<accession>A0A0J6YCZ1</accession>
<sequence>MFRPLRFQARTLLRATCRYNSTAPTSPPLLAKLRADLKTAMKARDTVRLDVLRAVISEINNAAKTSSPIQTDLQLLALIRKRSSSLESSSQEYVNAGRHDLKERNDTEIGVLNEYAGQVQTTTIEEIESAVTQTIENLRSEGKKVDIGAIMKAAFAPGGPLNGKPAEKGVVSKIAAQSISTA</sequence>
<dbReference type="InterPro" id="IPR042184">
    <property type="entry name" value="YqeY/Aim41_N"/>
</dbReference>
<evidence type="ECO:0000313" key="2">
    <source>
        <dbReference type="EMBL" id="KMP06566.1"/>
    </source>
</evidence>
<comment type="subcellular location">
    <subcellularLocation>
        <location evidence="1">Mitochondrion</location>
    </subcellularLocation>
</comment>
<dbReference type="OrthoDB" id="538640at2759"/>
<dbReference type="InterPro" id="IPR003789">
    <property type="entry name" value="Asn/Gln_tRNA_amidoTrase-B-like"/>
</dbReference>
<dbReference type="AlphaFoldDB" id="A0A0J6YCZ1"/>
<dbReference type="STRING" id="404692.A0A0J6YCZ1"/>